<dbReference type="Proteomes" id="UP000541033">
    <property type="component" value="Unassembled WGS sequence"/>
</dbReference>
<name>A0A7X5QYV8_9MICO</name>
<dbReference type="AlphaFoldDB" id="A0A7X5QYV8"/>
<comment type="caution">
    <text evidence="1">The sequence shown here is derived from an EMBL/GenBank/DDBJ whole genome shotgun (WGS) entry which is preliminary data.</text>
</comment>
<evidence type="ECO:0000313" key="1">
    <source>
        <dbReference type="EMBL" id="NIH52513.1"/>
    </source>
</evidence>
<dbReference type="RefSeq" id="WP_167147172.1">
    <property type="nucleotide sequence ID" value="NZ_JAAMOX010000001.1"/>
</dbReference>
<sequence>MTEKTPIKPEDIRQGDLIRIEYRPGNTFSALEYTAKEEAHAGDALTDDALFLLYRPISLPTAPGLYLDKDGDVWQVAKAGKARLRQRGVDEDGLPEEYAPYQRLEAVSVTLARVDEELRRNELSLSAGHLARAFSE</sequence>
<proteinExistence type="predicted"/>
<keyword evidence="2" id="KW-1185">Reference proteome</keyword>
<gene>
    <name evidence="1" type="ORF">FHX76_000381</name>
</gene>
<protein>
    <submittedName>
        <fullName evidence="1">Uncharacterized protein</fullName>
    </submittedName>
</protein>
<reference evidence="1 2" key="1">
    <citation type="submission" date="2020-02" db="EMBL/GenBank/DDBJ databases">
        <title>Sequencing the genomes of 1000 actinobacteria strains.</title>
        <authorList>
            <person name="Klenk H.-P."/>
        </authorList>
    </citation>
    <scope>NUCLEOTIDE SEQUENCE [LARGE SCALE GENOMIC DNA]</scope>
    <source>
        <strain evidence="1 2">DSM 27960</strain>
    </source>
</reference>
<accession>A0A7X5QYV8</accession>
<dbReference type="EMBL" id="JAAMOX010000001">
    <property type="protein sequence ID" value="NIH52513.1"/>
    <property type="molecule type" value="Genomic_DNA"/>
</dbReference>
<evidence type="ECO:0000313" key="2">
    <source>
        <dbReference type="Proteomes" id="UP000541033"/>
    </source>
</evidence>
<organism evidence="1 2">
    <name type="scientific">Lysinibacter cavernae</name>
    <dbReference type="NCBI Taxonomy" id="1640652"/>
    <lineage>
        <taxon>Bacteria</taxon>
        <taxon>Bacillati</taxon>
        <taxon>Actinomycetota</taxon>
        <taxon>Actinomycetes</taxon>
        <taxon>Micrococcales</taxon>
        <taxon>Microbacteriaceae</taxon>
        <taxon>Lysinibacter</taxon>
    </lineage>
</organism>